<protein>
    <recommendedName>
        <fullName evidence="7">RING-type domain-containing protein</fullName>
    </recommendedName>
</protein>
<reference evidence="8" key="2">
    <citation type="submission" date="2025-08" db="UniProtKB">
        <authorList>
            <consortium name="Ensembl"/>
        </authorList>
    </citation>
    <scope>IDENTIFICATION</scope>
</reference>
<dbReference type="GO" id="GO:0061630">
    <property type="term" value="F:ubiquitin protein ligase activity"/>
    <property type="evidence" value="ECO:0007669"/>
    <property type="project" value="TreeGrafter"/>
</dbReference>
<feature type="compositionally biased region" description="Basic and acidic residues" evidence="5">
    <location>
        <begin position="25"/>
        <end position="56"/>
    </location>
</feature>
<keyword evidence="3" id="KW-0862">Zinc</keyword>
<feature type="transmembrane region" description="Helical" evidence="6">
    <location>
        <begin position="267"/>
        <end position="293"/>
    </location>
</feature>
<evidence type="ECO:0000256" key="3">
    <source>
        <dbReference type="ARBA" id="ARBA00022833"/>
    </source>
</evidence>
<dbReference type="AlphaFoldDB" id="A0A3B4E323"/>
<feature type="domain" description="RING-type" evidence="7">
    <location>
        <begin position="106"/>
        <end position="153"/>
    </location>
</feature>
<dbReference type="CDD" id="cd16556">
    <property type="entry name" value="RING-HC_RNF183-like"/>
    <property type="match status" value="1"/>
</dbReference>
<dbReference type="Pfam" id="PF13445">
    <property type="entry name" value="zf-RING_UBOX"/>
    <property type="match status" value="1"/>
</dbReference>
<feature type="region of interest" description="Disordered" evidence="5">
    <location>
        <begin position="1"/>
        <end position="97"/>
    </location>
</feature>
<feature type="compositionally biased region" description="Basic and acidic residues" evidence="5">
    <location>
        <begin position="1"/>
        <end position="10"/>
    </location>
</feature>
<keyword evidence="2 4" id="KW-0863">Zinc-finger</keyword>
<keyword evidence="9" id="KW-1185">Reference proteome</keyword>
<dbReference type="PANTHER" id="PTHR22791:SF9">
    <property type="entry name" value="RING FINGER PROTEIN 183"/>
    <property type="match status" value="1"/>
</dbReference>
<evidence type="ECO:0000256" key="1">
    <source>
        <dbReference type="ARBA" id="ARBA00022723"/>
    </source>
</evidence>
<accession>A0A3B4E323</accession>
<dbReference type="GeneTree" id="ENSGT00940000166999"/>
<dbReference type="PROSITE" id="PS50089">
    <property type="entry name" value="ZF_RING_2"/>
    <property type="match status" value="1"/>
</dbReference>
<evidence type="ECO:0000256" key="5">
    <source>
        <dbReference type="SAM" id="MobiDB-lite"/>
    </source>
</evidence>
<dbReference type="CTD" id="138065"/>
<dbReference type="GO" id="GO:0016567">
    <property type="term" value="P:protein ubiquitination"/>
    <property type="evidence" value="ECO:0007669"/>
    <property type="project" value="TreeGrafter"/>
</dbReference>
<dbReference type="InterPro" id="IPR017907">
    <property type="entry name" value="Znf_RING_CS"/>
</dbReference>
<keyword evidence="6" id="KW-1133">Transmembrane helix</keyword>
<reference evidence="8 9" key="1">
    <citation type="submission" date="2020-10" db="EMBL/GenBank/DDBJ databases">
        <title>Pygocentrus nattereri (red-bellied piranha) genome, fPygNat1, primary haplotype.</title>
        <authorList>
            <person name="Myers G."/>
            <person name="Meyer A."/>
            <person name="Karagic N."/>
            <person name="Pippel M."/>
            <person name="Winkler S."/>
            <person name="Tracey A."/>
            <person name="Wood J."/>
            <person name="Formenti G."/>
            <person name="Howe K."/>
            <person name="Fedrigo O."/>
            <person name="Jarvis E.D."/>
        </authorList>
    </citation>
    <scope>NUCLEOTIDE SEQUENCE [LARGE SCALE GENOMIC DNA]</scope>
</reference>
<gene>
    <name evidence="8" type="primary">RNF183</name>
</gene>
<proteinExistence type="predicted"/>
<dbReference type="SUPFAM" id="SSF57850">
    <property type="entry name" value="RING/U-box"/>
    <property type="match status" value="1"/>
</dbReference>
<evidence type="ECO:0000313" key="9">
    <source>
        <dbReference type="Proteomes" id="UP001501920"/>
    </source>
</evidence>
<dbReference type="InterPro" id="IPR001841">
    <property type="entry name" value="Znf_RING"/>
</dbReference>
<sequence length="317" mass="36214">MSDNTERRSGEGGQGNLKPNVKPQYDQKAKNQQRTQEKPEKWDRPPRRSRSSDSERRGRRRKRDREHGHRRERGRSEEGRRCGRERKGDGTGWDKYPEDNLEDTECPVCFCTYDNVFKTPKMLACGHTFCLECLARINVSSAEIKTLSCPVCRELTEIRRGRDLPQLGNNEDIFRKLPPQMQRAQSVRFERSKGKLVLKRPPPGSSPSKMSLKLPGFDKQQRQVQPGPDLSSRVIEESIAVVTIIDVGRPPNRMRGRMGRVFHSNRCYYTVVAAIIVVTVALMIVGILTFVVMPNLRIQGAPPPQQGNDFHQNHTDG</sequence>
<evidence type="ECO:0000313" key="8">
    <source>
        <dbReference type="Ensembl" id="ENSPNAP00000031007.2"/>
    </source>
</evidence>
<dbReference type="GO" id="GO:0008270">
    <property type="term" value="F:zinc ion binding"/>
    <property type="evidence" value="ECO:0007669"/>
    <property type="project" value="UniProtKB-KW"/>
</dbReference>
<evidence type="ECO:0000256" key="2">
    <source>
        <dbReference type="ARBA" id="ARBA00022771"/>
    </source>
</evidence>
<dbReference type="InterPro" id="IPR013083">
    <property type="entry name" value="Znf_RING/FYVE/PHD"/>
</dbReference>
<evidence type="ECO:0000256" key="6">
    <source>
        <dbReference type="SAM" id="Phobius"/>
    </source>
</evidence>
<dbReference type="SMART" id="SM00184">
    <property type="entry name" value="RING"/>
    <property type="match status" value="1"/>
</dbReference>
<dbReference type="Proteomes" id="UP001501920">
    <property type="component" value="Chromosome 17"/>
</dbReference>
<keyword evidence="6" id="KW-0812">Transmembrane</keyword>
<reference evidence="8" key="3">
    <citation type="submission" date="2025-09" db="UniProtKB">
        <authorList>
            <consortium name="Ensembl"/>
        </authorList>
    </citation>
    <scope>IDENTIFICATION</scope>
</reference>
<dbReference type="OMA" id="SDRCYYA"/>
<dbReference type="Gene3D" id="3.30.40.10">
    <property type="entry name" value="Zinc/RING finger domain, C3HC4 (zinc finger)"/>
    <property type="match status" value="1"/>
</dbReference>
<evidence type="ECO:0000256" key="4">
    <source>
        <dbReference type="PROSITE-ProRule" id="PRU00175"/>
    </source>
</evidence>
<keyword evidence="6" id="KW-0472">Membrane</keyword>
<dbReference type="PROSITE" id="PS00518">
    <property type="entry name" value="ZF_RING_1"/>
    <property type="match status" value="1"/>
</dbReference>
<dbReference type="Ensembl" id="ENSPNAT00000019580.2">
    <property type="protein sequence ID" value="ENSPNAP00000031007.2"/>
    <property type="gene ID" value="ENSPNAG00000018083.2"/>
</dbReference>
<dbReference type="GeneID" id="108432972"/>
<dbReference type="PANTHER" id="PTHR22791">
    <property type="entry name" value="RING-TYPE DOMAIN-CONTAINING PROTEIN"/>
    <property type="match status" value="1"/>
</dbReference>
<name>A0A3B4E323_PYGNA</name>
<organism evidence="8 9">
    <name type="scientific">Pygocentrus nattereri</name>
    <name type="common">Red-bellied piranha</name>
    <dbReference type="NCBI Taxonomy" id="42514"/>
    <lineage>
        <taxon>Eukaryota</taxon>
        <taxon>Metazoa</taxon>
        <taxon>Chordata</taxon>
        <taxon>Craniata</taxon>
        <taxon>Vertebrata</taxon>
        <taxon>Euteleostomi</taxon>
        <taxon>Actinopterygii</taxon>
        <taxon>Neopterygii</taxon>
        <taxon>Teleostei</taxon>
        <taxon>Ostariophysi</taxon>
        <taxon>Characiformes</taxon>
        <taxon>Characoidei</taxon>
        <taxon>Pygocentrus</taxon>
    </lineage>
</organism>
<dbReference type="RefSeq" id="XP_017562658.1">
    <property type="nucleotide sequence ID" value="XM_017707169.1"/>
</dbReference>
<evidence type="ECO:0000259" key="7">
    <source>
        <dbReference type="PROSITE" id="PS50089"/>
    </source>
</evidence>
<dbReference type="InterPro" id="IPR027370">
    <property type="entry name" value="Znf-RING_euk"/>
</dbReference>
<feature type="compositionally biased region" description="Basic and acidic residues" evidence="5">
    <location>
        <begin position="65"/>
        <end position="89"/>
    </location>
</feature>
<keyword evidence="1" id="KW-0479">Metal-binding</keyword>
<dbReference type="InterPro" id="IPR051435">
    <property type="entry name" value="RING_finger_E3_ubiq-ligases"/>
</dbReference>